<feature type="chain" id="PRO_5014649759" evidence="1">
    <location>
        <begin position="19"/>
        <end position="103"/>
    </location>
</feature>
<reference evidence="2" key="1">
    <citation type="submission" date="2018-01" db="EMBL/GenBank/DDBJ databases">
        <title>An insight into the sialome of Amazonian anophelines.</title>
        <authorList>
            <person name="Ribeiro J.M."/>
            <person name="Scarpassa V."/>
            <person name="Calvo E."/>
        </authorList>
    </citation>
    <scope>NUCLEOTIDE SEQUENCE</scope>
    <source>
        <tissue evidence="2">Salivary glands</tissue>
    </source>
</reference>
<accession>A0A2M4C8Y0</accession>
<evidence type="ECO:0000256" key="1">
    <source>
        <dbReference type="SAM" id="SignalP"/>
    </source>
</evidence>
<evidence type="ECO:0000313" key="2">
    <source>
        <dbReference type="EMBL" id="MBW61591.1"/>
    </source>
</evidence>
<keyword evidence="1" id="KW-0732">Signal</keyword>
<name>A0A2M4C8Y0_9DIPT</name>
<protein>
    <submittedName>
        <fullName evidence="2">Putative secreted protein</fullName>
    </submittedName>
</protein>
<dbReference type="AlphaFoldDB" id="A0A2M4C8Y0"/>
<dbReference type="EMBL" id="GGFJ01012450">
    <property type="protein sequence ID" value="MBW61591.1"/>
    <property type="molecule type" value="Transcribed_RNA"/>
</dbReference>
<feature type="signal peptide" evidence="1">
    <location>
        <begin position="1"/>
        <end position="18"/>
    </location>
</feature>
<sequence>MARTSICLCVCVFIDCEGQFYCSSMGQSWALSVCECECALSHRTRLLECNSRKRRVSEKWLHWIEIVEPTLNLSSSSGGWRVVLSIVFFQLNFEPTEHTLTCD</sequence>
<proteinExistence type="predicted"/>
<organism evidence="2">
    <name type="scientific">Anopheles marajoara</name>
    <dbReference type="NCBI Taxonomy" id="58244"/>
    <lineage>
        <taxon>Eukaryota</taxon>
        <taxon>Metazoa</taxon>
        <taxon>Ecdysozoa</taxon>
        <taxon>Arthropoda</taxon>
        <taxon>Hexapoda</taxon>
        <taxon>Insecta</taxon>
        <taxon>Pterygota</taxon>
        <taxon>Neoptera</taxon>
        <taxon>Endopterygota</taxon>
        <taxon>Diptera</taxon>
        <taxon>Nematocera</taxon>
        <taxon>Culicoidea</taxon>
        <taxon>Culicidae</taxon>
        <taxon>Anophelinae</taxon>
        <taxon>Anopheles</taxon>
    </lineage>
</organism>